<accession>A0A1S3DQL2</accession>
<dbReference type="PaxDb" id="121845-A0A1S3DQL2"/>
<evidence type="ECO:0000313" key="1">
    <source>
        <dbReference type="Proteomes" id="UP000079169"/>
    </source>
</evidence>
<dbReference type="InterPro" id="IPR004244">
    <property type="entry name" value="Transposase_22"/>
</dbReference>
<gene>
    <name evidence="2" type="primary">LOC103522680</name>
    <name evidence="3" type="synonym">LOC113465885</name>
    <name evidence="4" type="synonym">LOC113466319</name>
</gene>
<dbReference type="GeneID" id="103522680"/>
<keyword evidence="1" id="KW-1185">Reference proteome</keyword>
<protein>
    <submittedName>
        <fullName evidence="2">Uncharacterized protein LOC103522680</fullName>
    </submittedName>
    <submittedName>
        <fullName evidence="3">Uncharacterized protein LOC113465885</fullName>
    </submittedName>
    <submittedName>
        <fullName evidence="4">Uncharacterized protein LOC113466319</fullName>
    </submittedName>
</protein>
<proteinExistence type="predicted"/>
<dbReference type="RefSeq" id="XP_008485998.2">
    <property type="nucleotide sequence ID" value="XM_008487776.3"/>
</dbReference>
<dbReference type="KEGG" id="dci:113466319"/>
<dbReference type="PANTHER" id="PTHR11505">
    <property type="entry name" value="L1 TRANSPOSABLE ELEMENT-RELATED"/>
    <property type="match status" value="1"/>
</dbReference>
<evidence type="ECO:0000313" key="4">
    <source>
        <dbReference type="RefSeq" id="XP_026677427.1"/>
    </source>
</evidence>
<dbReference type="KEGG" id="dci:103522680"/>
<name>A0A1S3DQL2_DIACI</name>
<organism evidence="1 2">
    <name type="scientific">Diaphorina citri</name>
    <name type="common">Asian citrus psyllid</name>
    <dbReference type="NCBI Taxonomy" id="121845"/>
    <lineage>
        <taxon>Eukaryota</taxon>
        <taxon>Metazoa</taxon>
        <taxon>Ecdysozoa</taxon>
        <taxon>Arthropoda</taxon>
        <taxon>Hexapoda</taxon>
        <taxon>Insecta</taxon>
        <taxon>Pterygota</taxon>
        <taxon>Neoptera</taxon>
        <taxon>Paraneoptera</taxon>
        <taxon>Hemiptera</taxon>
        <taxon>Sternorrhyncha</taxon>
        <taxon>Psylloidea</taxon>
        <taxon>Psyllidae</taxon>
        <taxon>Diaphorininae</taxon>
        <taxon>Diaphorina</taxon>
    </lineage>
</organism>
<sequence>MPNTTDEYTLQALFREMQTIKTMQTGNHNTISTKLDSIQNNFDLVKEELNQHSKSLKNLDYEKRRKNLVIFGIPEESDRNQLENVIFKLINENLQIYSFSLLELDFCRRLGKPQQKPRPVLLGLTTQRRKIEILKNSKKFKGTPIHIKEDCPPQDRDTREALLEEMRKLRNEGETSSVKKVHHNSSIDLNGSNASSLMQIGEDAEENFSTHTSTLMQRVGIPNPVPNRNLAQPSIVSYLQSQDDFSTQKN</sequence>
<evidence type="ECO:0000313" key="3">
    <source>
        <dbReference type="RefSeq" id="XP_026676616.1"/>
    </source>
</evidence>
<dbReference type="KEGG" id="dci:113465885"/>
<dbReference type="AlphaFoldDB" id="A0A1S3DQL2"/>
<dbReference type="STRING" id="121845.A0A1S3DQL2"/>
<dbReference type="RefSeq" id="XP_026676616.1">
    <property type="nucleotide sequence ID" value="XM_026820815.1"/>
</dbReference>
<dbReference type="OMA" id="MRTHRSN"/>
<dbReference type="Proteomes" id="UP000079169">
    <property type="component" value="Unplaced"/>
</dbReference>
<dbReference type="RefSeq" id="XP_026677427.1">
    <property type="nucleotide sequence ID" value="XM_026821626.1"/>
</dbReference>
<reference evidence="2 3" key="1">
    <citation type="submission" date="2025-04" db="UniProtKB">
        <authorList>
            <consortium name="RefSeq"/>
        </authorList>
    </citation>
    <scope>IDENTIFICATION</scope>
</reference>
<evidence type="ECO:0000313" key="2">
    <source>
        <dbReference type="RefSeq" id="XP_008485998.2"/>
    </source>
</evidence>
<dbReference type="Gene3D" id="3.30.70.1820">
    <property type="entry name" value="L1 transposable element, RRM domain"/>
    <property type="match status" value="1"/>
</dbReference>